<dbReference type="InterPro" id="IPR007278">
    <property type="entry name" value="DUF397"/>
</dbReference>
<evidence type="ECO:0000313" key="3">
    <source>
        <dbReference type="Proteomes" id="UP000245992"/>
    </source>
</evidence>
<organism evidence="2 3">
    <name type="scientific">Streptomyces scopuliridis RB72</name>
    <dbReference type="NCBI Taxonomy" id="1440053"/>
    <lineage>
        <taxon>Bacteria</taxon>
        <taxon>Bacillati</taxon>
        <taxon>Actinomycetota</taxon>
        <taxon>Actinomycetes</taxon>
        <taxon>Kitasatosporales</taxon>
        <taxon>Streptomycetaceae</taxon>
        <taxon>Streptomyces</taxon>
    </lineage>
</organism>
<keyword evidence="3" id="KW-1185">Reference proteome</keyword>
<reference evidence="2 3" key="1">
    <citation type="submission" date="2013-12" db="EMBL/GenBank/DDBJ databases">
        <title>Annotated genome of Streptomyces scopuliridis.</title>
        <authorList>
            <person name="Olson J.B."/>
        </authorList>
    </citation>
    <scope>NUCLEOTIDE SEQUENCE [LARGE SCALE GENOMIC DNA]</scope>
    <source>
        <strain evidence="2 3">RB72</strain>
    </source>
</reference>
<feature type="domain" description="DUF397" evidence="1">
    <location>
        <begin position="6"/>
        <end position="58"/>
    </location>
</feature>
<dbReference type="Pfam" id="PF04149">
    <property type="entry name" value="DUF397"/>
    <property type="match status" value="1"/>
</dbReference>
<proteinExistence type="predicted"/>
<accession>A0A2T7T544</accession>
<dbReference type="RefSeq" id="WP_030350897.1">
    <property type="nucleotide sequence ID" value="NZ_AZSP01000230.1"/>
</dbReference>
<gene>
    <name evidence="2" type="ORF">Y717_03830</name>
</gene>
<dbReference type="AlphaFoldDB" id="A0A2T7T544"/>
<sequence length="60" mass="6626">MSDKFEFRKSSYSNLTGECVEVALNVPGTVAVRDSKRQTGPVVRVTPAAWDAFRAGLRRP</sequence>
<comment type="caution">
    <text evidence="2">The sequence shown here is derived from an EMBL/GenBank/DDBJ whole genome shotgun (WGS) entry which is preliminary data.</text>
</comment>
<dbReference type="OrthoDB" id="4315616at2"/>
<evidence type="ECO:0000259" key="1">
    <source>
        <dbReference type="Pfam" id="PF04149"/>
    </source>
</evidence>
<dbReference type="STRING" id="1440053.GCA_000718095_01740"/>
<evidence type="ECO:0000313" key="2">
    <source>
        <dbReference type="EMBL" id="PVE10262.1"/>
    </source>
</evidence>
<protein>
    <recommendedName>
        <fullName evidence="1">DUF397 domain-containing protein</fullName>
    </recommendedName>
</protein>
<dbReference type="Proteomes" id="UP000245992">
    <property type="component" value="Unassembled WGS sequence"/>
</dbReference>
<name>A0A2T7T544_9ACTN</name>
<dbReference type="EMBL" id="AZSP01000230">
    <property type="protein sequence ID" value="PVE10262.1"/>
    <property type="molecule type" value="Genomic_DNA"/>
</dbReference>